<feature type="coiled-coil region" evidence="2">
    <location>
        <begin position="130"/>
        <end position="160"/>
    </location>
</feature>
<protein>
    <recommendedName>
        <fullName evidence="6">Pre-B-cell leukemia homeobox interacting protein 1b</fullName>
    </recommendedName>
</protein>
<dbReference type="PANTHER" id="PTHR28638">
    <property type="entry name" value="CELL CYCLE PROGRESSION PROTEIN 1"/>
    <property type="match status" value="1"/>
</dbReference>
<evidence type="ECO:0000313" key="5">
    <source>
        <dbReference type="Proteomes" id="UP000472271"/>
    </source>
</evidence>
<reference evidence="4" key="2">
    <citation type="submission" date="2025-08" db="UniProtKB">
        <authorList>
            <consortium name="Ensembl"/>
        </authorList>
    </citation>
    <scope>IDENTIFICATION</scope>
</reference>
<feature type="region of interest" description="Disordered" evidence="3">
    <location>
        <begin position="201"/>
        <end position="431"/>
    </location>
</feature>
<keyword evidence="1 2" id="KW-0175">Coiled coil</keyword>
<keyword evidence="5" id="KW-1185">Reference proteome</keyword>
<evidence type="ECO:0000256" key="3">
    <source>
        <dbReference type="SAM" id="MobiDB-lite"/>
    </source>
</evidence>
<feature type="region of interest" description="Disordered" evidence="3">
    <location>
        <begin position="559"/>
        <end position="580"/>
    </location>
</feature>
<dbReference type="InterPro" id="IPR051990">
    <property type="entry name" value="CCPG1/PBIP1"/>
</dbReference>
<gene>
    <name evidence="4" type="primary">pbxip1b</name>
</gene>
<reference evidence="4" key="1">
    <citation type="submission" date="2019-06" db="EMBL/GenBank/DDBJ databases">
        <authorList>
            <consortium name="Wellcome Sanger Institute Data Sharing"/>
        </authorList>
    </citation>
    <scope>NUCLEOTIDE SEQUENCE [LARGE SCALE GENOMIC DNA]</scope>
</reference>
<evidence type="ECO:0000256" key="1">
    <source>
        <dbReference type="ARBA" id="ARBA00023054"/>
    </source>
</evidence>
<dbReference type="GO" id="GO:0016020">
    <property type="term" value="C:membrane"/>
    <property type="evidence" value="ECO:0007669"/>
    <property type="project" value="TreeGrafter"/>
</dbReference>
<dbReference type="Ensembl" id="ENSSORT00005010693.1">
    <property type="protein sequence ID" value="ENSSORP00005010358.1"/>
    <property type="gene ID" value="ENSSORG00005005596.1"/>
</dbReference>
<accession>A0A672Z0T0</accession>
<dbReference type="Proteomes" id="UP000472271">
    <property type="component" value="Chromosome 16"/>
</dbReference>
<feature type="compositionally biased region" description="Basic and acidic residues" evidence="3">
    <location>
        <begin position="563"/>
        <end position="580"/>
    </location>
</feature>
<dbReference type="AlphaFoldDB" id="A0A672Z0T0"/>
<evidence type="ECO:0008006" key="6">
    <source>
        <dbReference type="Google" id="ProtNLM"/>
    </source>
</evidence>
<organism evidence="4 5">
    <name type="scientific">Sphaeramia orbicularis</name>
    <name type="common">orbiculate cardinalfish</name>
    <dbReference type="NCBI Taxonomy" id="375764"/>
    <lineage>
        <taxon>Eukaryota</taxon>
        <taxon>Metazoa</taxon>
        <taxon>Chordata</taxon>
        <taxon>Craniata</taxon>
        <taxon>Vertebrata</taxon>
        <taxon>Euteleostomi</taxon>
        <taxon>Actinopterygii</taxon>
        <taxon>Neopterygii</taxon>
        <taxon>Teleostei</taxon>
        <taxon>Neoteleostei</taxon>
        <taxon>Acanthomorphata</taxon>
        <taxon>Gobiaria</taxon>
        <taxon>Kurtiformes</taxon>
        <taxon>Apogonoidei</taxon>
        <taxon>Apogonidae</taxon>
        <taxon>Apogoninae</taxon>
        <taxon>Sphaeramia</taxon>
    </lineage>
</organism>
<proteinExistence type="predicted"/>
<feature type="compositionally biased region" description="Basic and acidic residues" evidence="3">
    <location>
        <begin position="202"/>
        <end position="417"/>
    </location>
</feature>
<dbReference type="InParanoid" id="A0A672Z0T0"/>
<feature type="coiled-coil region" evidence="2">
    <location>
        <begin position="517"/>
        <end position="551"/>
    </location>
</feature>
<evidence type="ECO:0000313" key="4">
    <source>
        <dbReference type="Ensembl" id="ENSSORP00005010358.1"/>
    </source>
</evidence>
<dbReference type="PANTHER" id="PTHR28638:SF3">
    <property type="entry name" value="PRE-B-CELL LEUKEMIA TRANSCRIPTION FACTOR-INTERACTING PROTEIN 1 ISOFORM X1"/>
    <property type="match status" value="1"/>
</dbReference>
<feature type="compositionally biased region" description="Acidic residues" evidence="3">
    <location>
        <begin position="28"/>
        <end position="37"/>
    </location>
</feature>
<name>A0A672Z0T0_9TELE</name>
<evidence type="ECO:0000256" key="2">
    <source>
        <dbReference type="SAM" id="Coils"/>
    </source>
</evidence>
<feature type="region of interest" description="Disordered" evidence="3">
    <location>
        <begin position="23"/>
        <end position="43"/>
    </location>
</feature>
<reference evidence="4" key="3">
    <citation type="submission" date="2025-09" db="UniProtKB">
        <authorList>
            <consortium name="Ensembl"/>
        </authorList>
    </citation>
    <scope>IDENTIFICATION</scope>
</reference>
<sequence>LETKGEEGEEVRRRRPLLAALERIGRTEEEEDEEEEFQVPQREEDSGLSLNKCILGAVILLGLGTIFFSDVPPPAADADNTELLNKLAEGNQHITELQAQLQLKVAKGQAAEGAKERLQWEEVEKENSRLKKMMASLPVLQKENERMKRELESVPALQKELERLTSTVTELKLSSGTKGELERGYRGDLERRFRMRWLSTKARKDGSKAEGKEKEWKKGKTEQGRFDKEKEGKMEKSEKDWKKSKHDKLNEGKEWRDKEQRKEWKSGKDHGEWQKSKDEWRGEKEWKKAKDGFKDSGKEKYEKKDQKEKGEKKEWKKDGDWKSKNGKDNSKEWKGQGERKHESKNHDKEWKEKDERRQKQRGNDKRLGEEGWKEKKHNAEWKKDKSSFRKHTEELKNSGDHDHHDHDEEHLWGERKPPHSHRRPSPNQPEYWVHKRDRLQHSTRPQQTCASTEACAQADRVRLVHLTEFQTTLQTYLSKAEEAGVDSSTTDELRRLAAEFFKDGLFVHDQMSFQDYVEDIGDILEDMVEENENEEEEDSAIEDEMEGFELEVMQKFSVPGAGEEEKIKGEWRKESVRGRG</sequence>